<feature type="region of interest" description="Disordered" evidence="1">
    <location>
        <begin position="1"/>
        <end position="20"/>
    </location>
</feature>
<name>A0A5C6D059_9BACT</name>
<dbReference type="EMBL" id="SJPV01000023">
    <property type="protein sequence ID" value="TWU29131.1"/>
    <property type="molecule type" value="Genomic_DNA"/>
</dbReference>
<dbReference type="Pfam" id="PF11984">
    <property type="entry name" value="DUF3485"/>
    <property type="match status" value="1"/>
</dbReference>
<keyword evidence="2" id="KW-0812">Transmembrane</keyword>
<sequence length="229" mass="25354">MNQTESQSKQAGEPASNTGSPRNRRLPLVIVIVAVLASAIMHGLLDGRWSVATDLIQQGKRLEQLPQRCGNWILLTESELDESAARLLRCYGSAVRVYQNEITQATVTVAVLFGPRGPIAVHTPEICYSSIGTEQLGERTKETLKTANGDQSLWSVQFADESSTEPTLSVWYAWSDGGPWVATDNPRYWMTENLYKIQVASPINPVTDDQCEDFLKQLLPQLDPLLGHT</sequence>
<feature type="transmembrane region" description="Helical" evidence="2">
    <location>
        <begin position="26"/>
        <end position="45"/>
    </location>
</feature>
<keyword evidence="5" id="KW-1185">Reference proteome</keyword>
<dbReference type="OrthoDB" id="288208at2"/>
<keyword evidence="2" id="KW-1133">Transmembrane helix</keyword>
<proteinExistence type="predicted"/>
<evidence type="ECO:0000259" key="3">
    <source>
        <dbReference type="Pfam" id="PF11984"/>
    </source>
</evidence>
<organism evidence="4 5">
    <name type="scientific">Novipirellula artificiosorum</name>
    <dbReference type="NCBI Taxonomy" id="2528016"/>
    <lineage>
        <taxon>Bacteria</taxon>
        <taxon>Pseudomonadati</taxon>
        <taxon>Planctomycetota</taxon>
        <taxon>Planctomycetia</taxon>
        <taxon>Pirellulales</taxon>
        <taxon>Pirellulaceae</taxon>
        <taxon>Novipirellula</taxon>
    </lineage>
</organism>
<feature type="domain" description="Methanolan biosynthesis EpsI" evidence="3">
    <location>
        <begin position="31"/>
        <end position="222"/>
    </location>
</feature>
<dbReference type="InterPro" id="IPR014263">
    <property type="entry name" value="Methanolan_biosynth_EpsI"/>
</dbReference>
<evidence type="ECO:0000313" key="4">
    <source>
        <dbReference type="EMBL" id="TWU29131.1"/>
    </source>
</evidence>
<evidence type="ECO:0000256" key="1">
    <source>
        <dbReference type="SAM" id="MobiDB-lite"/>
    </source>
</evidence>
<dbReference type="Proteomes" id="UP000319143">
    <property type="component" value="Unassembled WGS sequence"/>
</dbReference>
<dbReference type="AlphaFoldDB" id="A0A5C6D059"/>
<accession>A0A5C6D059</accession>
<reference evidence="4 5" key="1">
    <citation type="submission" date="2019-02" db="EMBL/GenBank/DDBJ databases">
        <title>Deep-cultivation of Planctomycetes and their phenomic and genomic characterization uncovers novel biology.</title>
        <authorList>
            <person name="Wiegand S."/>
            <person name="Jogler M."/>
            <person name="Boedeker C."/>
            <person name="Pinto D."/>
            <person name="Vollmers J."/>
            <person name="Rivas-Marin E."/>
            <person name="Kohn T."/>
            <person name="Peeters S.H."/>
            <person name="Heuer A."/>
            <person name="Rast P."/>
            <person name="Oberbeckmann S."/>
            <person name="Bunk B."/>
            <person name="Jeske O."/>
            <person name="Meyerdierks A."/>
            <person name="Storesund J.E."/>
            <person name="Kallscheuer N."/>
            <person name="Luecker S."/>
            <person name="Lage O.M."/>
            <person name="Pohl T."/>
            <person name="Merkel B.J."/>
            <person name="Hornburger P."/>
            <person name="Mueller R.-W."/>
            <person name="Bruemmer F."/>
            <person name="Labrenz M."/>
            <person name="Spormann A.M."/>
            <person name="Op Den Camp H."/>
            <person name="Overmann J."/>
            <person name="Amann R."/>
            <person name="Jetten M.S.M."/>
            <person name="Mascher T."/>
            <person name="Medema M.H."/>
            <person name="Devos D.P."/>
            <person name="Kaster A.-K."/>
            <person name="Ovreas L."/>
            <person name="Rohde M."/>
            <person name="Galperin M.Y."/>
            <person name="Jogler C."/>
        </authorList>
    </citation>
    <scope>NUCLEOTIDE SEQUENCE [LARGE SCALE GENOMIC DNA]</scope>
    <source>
        <strain evidence="4 5">Poly41</strain>
    </source>
</reference>
<evidence type="ECO:0000313" key="5">
    <source>
        <dbReference type="Proteomes" id="UP000319143"/>
    </source>
</evidence>
<protein>
    <recommendedName>
        <fullName evidence="3">Methanolan biosynthesis EpsI domain-containing protein</fullName>
    </recommendedName>
</protein>
<comment type="caution">
    <text evidence="4">The sequence shown here is derived from an EMBL/GenBank/DDBJ whole genome shotgun (WGS) entry which is preliminary data.</text>
</comment>
<evidence type="ECO:0000256" key="2">
    <source>
        <dbReference type="SAM" id="Phobius"/>
    </source>
</evidence>
<dbReference type="RefSeq" id="WP_146531368.1">
    <property type="nucleotide sequence ID" value="NZ_SJPV01000023.1"/>
</dbReference>
<gene>
    <name evidence="4" type="ORF">Poly41_67030</name>
</gene>
<keyword evidence="2" id="KW-0472">Membrane</keyword>